<protein>
    <recommendedName>
        <fullName evidence="3">Helitron helicase-like domain-containing protein</fullName>
    </recommendedName>
</protein>
<dbReference type="OrthoDB" id="8040188at2759"/>
<proteinExistence type="predicted"/>
<dbReference type="PANTHER" id="PTHR45786">
    <property type="entry name" value="DNA BINDING PROTEIN-LIKE"/>
    <property type="match status" value="1"/>
</dbReference>
<dbReference type="PANTHER" id="PTHR45786:SF74">
    <property type="entry name" value="ATP-DEPENDENT DNA HELICASE"/>
    <property type="match status" value="1"/>
</dbReference>
<dbReference type="AlphaFoldDB" id="A0A4Y2C3G9"/>
<dbReference type="Proteomes" id="UP000499080">
    <property type="component" value="Unassembled WGS sequence"/>
</dbReference>
<gene>
    <name evidence="1" type="ORF">AVEN_19722_1</name>
</gene>
<accession>A0A4Y2C3G9</accession>
<evidence type="ECO:0000313" key="2">
    <source>
        <dbReference type="Proteomes" id="UP000499080"/>
    </source>
</evidence>
<organism evidence="1 2">
    <name type="scientific">Araneus ventricosus</name>
    <name type="common">Orbweaver spider</name>
    <name type="synonym">Epeira ventricosa</name>
    <dbReference type="NCBI Taxonomy" id="182803"/>
    <lineage>
        <taxon>Eukaryota</taxon>
        <taxon>Metazoa</taxon>
        <taxon>Ecdysozoa</taxon>
        <taxon>Arthropoda</taxon>
        <taxon>Chelicerata</taxon>
        <taxon>Arachnida</taxon>
        <taxon>Araneae</taxon>
        <taxon>Araneomorphae</taxon>
        <taxon>Entelegynae</taxon>
        <taxon>Araneoidea</taxon>
        <taxon>Araneidae</taxon>
        <taxon>Araneus</taxon>
    </lineage>
</organism>
<name>A0A4Y2C3G9_ARAVE</name>
<evidence type="ECO:0000313" key="1">
    <source>
        <dbReference type="EMBL" id="GBL98679.1"/>
    </source>
</evidence>
<keyword evidence="2" id="KW-1185">Reference proteome</keyword>
<reference evidence="1 2" key="1">
    <citation type="journal article" date="2019" name="Sci. Rep.">
        <title>Orb-weaving spider Araneus ventricosus genome elucidates the spidroin gene catalogue.</title>
        <authorList>
            <person name="Kono N."/>
            <person name="Nakamura H."/>
            <person name="Ohtoshi R."/>
            <person name="Moran D.A.P."/>
            <person name="Shinohara A."/>
            <person name="Yoshida Y."/>
            <person name="Fujiwara M."/>
            <person name="Mori M."/>
            <person name="Tomita M."/>
            <person name="Arakawa K."/>
        </authorList>
    </citation>
    <scope>NUCLEOTIDE SEQUENCE [LARGE SCALE GENOMIC DNA]</scope>
</reference>
<dbReference type="EMBL" id="BGPR01000141">
    <property type="protein sequence ID" value="GBL98679.1"/>
    <property type="molecule type" value="Genomic_DNA"/>
</dbReference>
<sequence>MSLQDLYYNLRRRERRSNESFDENLQRRSAINEADRLKRARKRSDQLSQRKANRVHSQIEVNIPECSCGIMSENYSAGIEAKNYRQNIQEYNAALAFASMGAEIKAPSGTGPFCFSIHGQIYHMVSSLCSNKRNKPDYGQLYIFDSSEASNRCMENNQACLHYVMEKFPGSKTSSAKQRPNIDRRRSHCWGDIFRNVAWFAVRNAFSILHNIGKLFEQYIVDAYGKPKDPD</sequence>
<evidence type="ECO:0008006" key="3">
    <source>
        <dbReference type="Google" id="ProtNLM"/>
    </source>
</evidence>
<comment type="caution">
    <text evidence="1">The sequence shown here is derived from an EMBL/GenBank/DDBJ whole genome shotgun (WGS) entry which is preliminary data.</text>
</comment>